<proteinExistence type="inferred from homology"/>
<accession>A0A1M5YHD6</accession>
<dbReference type="Proteomes" id="UP000184268">
    <property type="component" value="Unassembled WGS sequence"/>
</dbReference>
<gene>
    <name evidence="21" type="ORF">SAMN02745129_4238</name>
</gene>
<evidence type="ECO:0000256" key="13">
    <source>
        <dbReference type="ARBA" id="ARBA00023139"/>
    </source>
</evidence>
<dbReference type="PIRSF" id="PIRSF006268">
    <property type="entry name" value="ApbE"/>
    <property type="match status" value="1"/>
</dbReference>
<dbReference type="Gene3D" id="3.10.520.10">
    <property type="entry name" value="ApbE-like domains"/>
    <property type="match status" value="1"/>
</dbReference>
<keyword evidence="6 18" id="KW-0285">Flavoprotein</keyword>
<keyword evidence="14 20" id="KW-0449">Lipoprotein</keyword>
<evidence type="ECO:0000256" key="3">
    <source>
        <dbReference type="ARBA" id="ARBA00016337"/>
    </source>
</evidence>
<dbReference type="PROSITE" id="PS51257">
    <property type="entry name" value="PROKAR_LIPOPROTEIN"/>
    <property type="match status" value="1"/>
</dbReference>
<evidence type="ECO:0000256" key="12">
    <source>
        <dbReference type="ARBA" id="ARBA00023136"/>
    </source>
</evidence>
<evidence type="ECO:0000313" key="21">
    <source>
        <dbReference type="EMBL" id="SHI11298.1"/>
    </source>
</evidence>
<feature type="binding site" evidence="19">
    <location>
        <position position="290"/>
    </location>
    <ligand>
        <name>Mg(2+)</name>
        <dbReference type="ChEBI" id="CHEBI:18420"/>
    </ligand>
</feature>
<evidence type="ECO:0000256" key="18">
    <source>
        <dbReference type="PIRNR" id="PIRNR006268"/>
    </source>
</evidence>
<dbReference type="RefSeq" id="WP_067660492.1">
    <property type="nucleotide sequence ID" value="NZ_FQXG01000007.1"/>
</dbReference>
<dbReference type="AlphaFoldDB" id="A0A1M5YHD6"/>
<dbReference type="PANTHER" id="PTHR30040:SF2">
    <property type="entry name" value="FAD:PROTEIN FMN TRANSFERASE"/>
    <property type="match status" value="1"/>
</dbReference>
<keyword evidence="13" id="KW-0564">Palmitate</keyword>
<evidence type="ECO:0000256" key="9">
    <source>
        <dbReference type="ARBA" id="ARBA00022729"/>
    </source>
</evidence>
<evidence type="ECO:0000256" key="8">
    <source>
        <dbReference type="ARBA" id="ARBA00022723"/>
    </source>
</evidence>
<sequence>MLYRTLIKWLAPVGLALILSGCSPAPKVQSISGQTMGTSYHISWVAGSEGHSPEQLQAAIDQRLEQVNDSMSNWRPDSLISQFNDLRSDEAMLVDADFIAVMRESVRLAELTDGALDVTISPVVDLWGFGPQGRVQHAPSIESIQEAKAHTGIKHLEIEGMRLRKHLPTLNLNLGAIAKGYGVDVVADLLDEQGIHDYLVEIGGELRLKGAKPDQQPWRIAIEKPDAYGRGVAQILAPGEMAIATSGDYRNFFEEEGRRFSHLIDPRSGEPVNTRLASATVLAPTAMTADALATAFIIMGTESSLALAEREELPVMLIEKRPDGEYEVFYSTAFEPYMEVSQR</sequence>
<dbReference type="GO" id="GO:0046872">
    <property type="term" value="F:metal ion binding"/>
    <property type="evidence" value="ECO:0007669"/>
    <property type="project" value="UniProtKB-UniRule"/>
</dbReference>
<evidence type="ECO:0000256" key="17">
    <source>
        <dbReference type="ARBA" id="ARBA00060485"/>
    </source>
</evidence>
<comment type="subcellular location">
    <subcellularLocation>
        <location evidence="17 20">Cell inner membrane</location>
        <topology evidence="17 20">Lipid-anchor</topology>
        <orientation evidence="17 20">Periplasmic side</orientation>
    </subcellularLocation>
</comment>
<evidence type="ECO:0000256" key="11">
    <source>
        <dbReference type="ARBA" id="ARBA00022842"/>
    </source>
</evidence>
<dbReference type="FunFam" id="3.10.520.10:FF:000001">
    <property type="entry name" value="FAD:protein FMN transferase"/>
    <property type="match status" value="1"/>
</dbReference>
<keyword evidence="10 18" id="KW-0274">FAD</keyword>
<dbReference type="EC" id="2.7.1.180" evidence="2 18"/>
<evidence type="ECO:0000256" key="7">
    <source>
        <dbReference type="ARBA" id="ARBA00022679"/>
    </source>
</evidence>
<dbReference type="InterPro" id="IPR024932">
    <property type="entry name" value="ApbE"/>
</dbReference>
<evidence type="ECO:0000256" key="6">
    <source>
        <dbReference type="ARBA" id="ARBA00022630"/>
    </source>
</evidence>
<keyword evidence="7 18" id="KW-0808">Transferase</keyword>
<evidence type="ECO:0000256" key="4">
    <source>
        <dbReference type="ARBA" id="ARBA00022475"/>
    </source>
</evidence>
<evidence type="ECO:0000256" key="10">
    <source>
        <dbReference type="ARBA" id="ARBA00022827"/>
    </source>
</evidence>
<evidence type="ECO:0000256" key="1">
    <source>
        <dbReference type="ARBA" id="ARBA00008282"/>
    </source>
</evidence>
<evidence type="ECO:0000256" key="20">
    <source>
        <dbReference type="RuleBase" id="RU363002"/>
    </source>
</evidence>
<evidence type="ECO:0000256" key="15">
    <source>
        <dbReference type="ARBA" id="ARBA00031306"/>
    </source>
</evidence>
<comment type="function">
    <text evidence="20">Flavin transferase that catalyzes the transfer of the FMN moiety of FAD and its covalent binding to the hydroxyl group of a threonine residue in a target flavoprotein.</text>
</comment>
<feature type="binding site" evidence="19">
    <location>
        <position position="176"/>
    </location>
    <ligand>
        <name>Mg(2+)</name>
        <dbReference type="ChEBI" id="CHEBI:18420"/>
    </ligand>
</feature>
<dbReference type="PANTHER" id="PTHR30040">
    <property type="entry name" value="THIAMINE BIOSYNTHESIS LIPOPROTEIN APBE"/>
    <property type="match status" value="1"/>
</dbReference>
<comment type="similarity">
    <text evidence="1 18 20">Belongs to the ApbE family.</text>
</comment>
<dbReference type="GO" id="GO:0005886">
    <property type="term" value="C:plasma membrane"/>
    <property type="evidence" value="ECO:0007669"/>
    <property type="project" value="UniProtKB-SubCell"/>
</dbReference>
<keyword evidence="22" id="KW-1185">Reference proteome</keyword>
<reference evidence="21 22" key="1">
    <citation type="submission" date="2016-11" db="EMBL/GenBank/DDBJ databases">
        <authorList>
            <person name="Jaros S."/>
            <person name="Januszkiewicz K."/>
            <person name="Wedrychowicz H."/>
        </authorList>
    </citation>
    <scope>NUCLEOTIDE SEQUENCE [LARGE SCALE GENOMIC DNA]</scope>
    <source>
        <strain evidence="21 22">DSM 16917</strain>
    </source>
</reference>
<evidence type="ECO:0000256" key="14">
    <source>
        <dbReference type="ARBA" id="ARBA00023288"/>
    </source>
</evidence>
<feature type="signal peptide" evidence="20">
    <location>
        <begin position="1"/>
        <end position="25"/>
    </location>
</feature>
<comment type="catalytic activity">
    <reaction evidence="16 18 20">
        <text>L-threonyl-[protein] + FAD = FMN-L-threonyl-[protein] + AMP + H(+)</text>
        <dbReference type="Rhea" id="RHEA:36847"/>
        <dbReference type="Rhea" id="RHEA-COMP:11060"/>
        <dbReference type="Rhea" id="RHEA-COMP:11061"/>
        <dbReference type="ChEBI" id="CHEBI:15378"/>
        <dbReference type="ChEBI" id="CHEBI:30013"/>
        <dbReference type="ChEBI" id="CHEBI:57692"/>
        <dbReference type="ChEBI" id="CHEBI:74257"/>
        <dbReference type="ChEBI" id="CHEBI:456215"/>
        <dbReference type="EC" id="2.7.1.180"/>
    </reaction>
</comment>
<keyword evidence="4" id="KW-1003">Cell membrane</keyword>
<keyword evidence="12" id="KW-0472">Membrane</keyword>
<evidence type="ECO:0000256" key="16">
    <source>
        <dbReference type="ARBA" id="ARBA00048540"/>
    </source>
</evidence>
<evidence type="ECO:0000256" key="19">
    <source>
        <dbReference type="PIRSR" id="PIRSR006268-2"/>
    </source>
</evidence>
<evidence type="ECO:0000256" key="2">
    <source>
        <dbReference type="ARBA" id="ARBA00011955"/>
    </source>
</evidence>
<comment type="cofactor">
    <cofactor evidence="19">
        <name>Mg(2+)</name>
        <dbReference type="ChEBI" id="CHEBI:18420"/>
    </cofactor>
    <cofactor evidence="19">
        <name>Mn(2+)</name>
        <dbReference type="ChEBI" id="CHEBI:29035"/>
    </cofactor>
    <text evidence="19">Magnesium. Can also use manganese.</text>
</comment>
<keyword evidence="8 18" id="KW-0479">Metal-binding</keyword>
<organism evidence="21 22">
    <name type="scientific">Ferrimonas marina</name>
    <dbReference type="NCBI Taxonomy" id="299255"/>
    <lineage>
        <taxon>Bacteria</taxon>
        <taxon>Pseudomonadati</taxon>
        <taxon>Pseudomonadota</taxon>
        <taxon>Gammaproteobacteria</taxon>
        <taxon>Alteromonadales</taxon>
        <taxon>Ferrimonadaceae</taxon>
        <taxon>Ferrimonas</taxon>
    </lineage>
</organism>
<dbReference type="InterPro" id="IPR003374">
    <property type="entry name" value="ApbE-like_sf"/>
</dbReference>
<dbReference type="SUPFAM" id="SSF143631">
    <property type="entry name" value="ApbE-like"/>
    <property type="match status" value="1"/>
</dbReference>
<keyword evidence="9 20" id="KW-0732">Signal</keyword>
<name>A0A1M5YHD6_9GAMM</name>
<protein>
    <recommendedName>
        <fullName evidence="3 18">FAD:protein FMN transferase</fullName>
        <ecNumber evidence="2 18">2.7.1.180</ecNumber>
    </recommendedName>
    <alternativeName>
        <fullName evidence="15 18">Flavin transferase</fullName>
    </alternativeName>
</protein>
<dbReference type="GO" id="GO:0016740">
    <property type="term" value="F:transferase activity"/>
    <property type="evidence" value="ECO:0007669"/>
    <property type="project" value="UniProtKB-UniRule"/>
</dbReference>
<evidence type="ECO:0000256" key="5">
    <source>
        <dbReference type="ARBA" id="ARBA00022519"/>
    </source>
</evidence>
<keyword evidence="5 20" id="KW-0997">Cell inner membrane</keyword>
<feature type="binding site" evidence="19">
    <location>
        <position position="294"/>
    </location>
    <ligand>
        <name>Mg(2+)</name>
        <dbReference type="ChEBI" id="CHEBI:18420"/>
    </ligand>
</feature>
<dbReference type="EMBL" id="FQXG01000007">
    <property type="protein sequence ID" value="SHI11298.1"/>
    <property type="molecule type" value="Genomic_DNA"/>
</dbReference>
<keyword evidence="11 18" id="KW-0460">Magnesium</keyword>
<dbReference type="Pfam" id="PF02424">
    <property type="entry name" value="ApbE"/>
    <property type="match status" value="1"/>
</dbReference>
<feature type="chain" id="PRO_5009735463" description="FAD:protein FMN transferase" evidence="20">
    <location>
        <begin position="26"/>
        <end position="343"/>
    </location>
</feature>
<evidence type="ECO:0000313" key="22">
    <source>
        <dbReference type="Proteomes" id="UP000184268"/>
    </source>
</evidence>
<dbReference type="STRING" id="299255.SAMN02745129_4238"/>